<name>A0A1E2UHL6_9GAMM</name>
<evidence type="ECO:0000256" key="1">
    <source>
        <dbReference type="SAM" id="SignalP"/>
    </source>
</evidence>
<feature type="signal peptide" evidence="1">
    <location>
        <begin position="1"/>
        <end position="18"/>
    </location>
</feature>
<sequence length="90" mass="9399">MKTLIVTAAMILSTNLYASPFDVTGQNPDLYDGHANSTMLPTAVQPGIGDSYGSSILYSGGYAKTSHTLQGGVDEGYGSILIDVGTPLNW</sequence>
<gene>
    <name evidence="2" type="ORF">A3196_19910</name>
</gene>
<dbReference type="RefSeq" id="WP_069006502.1">
    <property type="nucleotide sequence ID" value="NZ_LVJW01000007.1"/>
</dbReference>
<organism evidence="2 3">
    <name type="scientific">Candidatus Thiodiazotropha endoloripes</name>
    <dbReference type="NCBI Taxonomy" id="1818881"/>
    <lineage>
        <taxon>Bacteria</taxon>
        <taxon>Pseudomonadati</taxon>
        <taxon>Pseudomonadota</taxon>
        <taxon>Gammaproteobacteria</taxon>
        <taxon>Chromatiales</taxon>
        <taxon>Sedimenticolaceae</taxon>
        <taxon>Candidatus Thiodiazotropha</taxon>
    </lineage>
</organism>
<keyword evidence="1" id="KW-0732">Signal</keyword>
<dbReference type="OrthoDB" id="7094179at2"/>
<dbReference type="AlphaFoldDB" id="A0A1E2UHL6"/>
<proteinExistence type="predicted"/>
<comment type="caution">
    <text evidence="2">The sequence shown here is derived from an EMBL/GenBank/DDBJ whole genome shotgun (WGS) entry which is preliminary data.</text>
</comment>
<protein>
    <submittedName>
        <fullName evidence="2">Uncharacterized protein</fullName>
    </submittedName>
</protein>
<keyword evidence="3" id="KW-1185">Reference proteome</keyword>
<dbReference type="EMBL" id="LVJZ01000009">
    <property type="protein sequence ID" value="ODB91884.1"/>
    <property type="molecule type" value="Genomic_DNA"/>
</dbReference>
<dbReference type="Proteomes" id="UP000094849">
    <property type="component" value="Unassembled WGS sequence"/>
</dbReference>
<evidence type="ECO:0000313" key="3">
    <source>
        <dbReference type="Proteomes" id="UP000094849"/>
    </source>
</evidence>
<reference evidence="2 3" key="1">
    <citation type="submission" date="2016-03" db="EMBL/GenBank/DDBJ databases">
        <title>Chemosynthetic sulphur-oxidizing symbionts of marine invertebrate animals are capable of nitrogen fixation.</title>
        <authorList>
            <person name="Petersen J.M."/>
            <person name="Kemper A."/>
            <person name="Gruber-Vodicka H."/>
            <person name="Cardini U."/>
            <person name="Geest Mvander."/>
            <person name="Kleiner M."/>
            <person name="Bulgheresi S."/>
            <person name="Fussmann M."/>
            <person name="Herbold C."/>
            <person name="Seah B.K.B."/>
            <person name="Antony C.Paul."/>
            <person name="Liu D."/>
            <person name="Belitz A."/>
            <person name="Weber M."/>
        </authorList>
    </citation>
    <scope>NUCLEOTIDE SEQUENCE [LARGE SCALE GENOMIC DNA]</scope>
    <source>
        <strain evidence="2">G_D</strain>
    </source>
</reference>
<feature type="chain" id="PRO_5009118845" evidence="1">
    <location>
        <begin position="19"/>
        <end position="90"/>
    </location>
</feature>
<accession>A0A1E2UHL6</accession>
<evidence type="ECO:0000313" key="2">
    <source>
        <dbReference type="EMBL" id="ODB91884.1"/>
    </source>
</evidence>